<comment type="similarity">
    <text evidence="2 10">Belongs to the cation transport ATPase (P-type) (TC 3.A.3) family. Type IB subfamily.</text>
</comment>
<sequence>MNARCTRLLVSNLHCRGCAGRIEDLVVNLRPGPISVTCSLESKTVTVSHPPDIEPDAISAALARAGHETVVISQPGAEPSHRHASPLPQFFQHLRNQLRRPSRDKEPKAHPERCELCRAGARDDSTTRGPQAEKDGANSAPAAAEGTSLTALESVQATPATPGEQSRALFSVTGMTCSACVRAITETLEARPYVRRANVVLLASSAVVDFVGDGRAGELADAIEELGYGAVLEEVKPFSQRQAEKARSEPQFWRASFAVEGVTDGACASVVAEALERESWVRKVEVAIVEESVTVEFENKKHISDILRIINSVGDRYHATLIDLAKIGSSDGEPATRTVSVRVNGVSSEESLPQILAALTVLDHPVTVDRQPTLKDPILTVTYTPKAPGFTIRHILAAMETVDQSFKASIYHPPTLEERARAMHARERLLIICRVLLCVLAAIPSFIIGIVFMGLVSSENSIRGYLTTPWANVPRGQWALFIISTPVYFFAADWFHRRALKELFALWRPGSSTPIFRRFYRFGSMNQLMSLGTSIAYFASIAELIIASRKSGAHNSRATVHESFYFDSVVFLTMFLLIGRLIEAWSRAKTADAVASLGQLRPTEAVICDSTRLDKSQPDILRKTPVDEIEAGDVILVPHGASPACDGILLDGQGSFDESSLTGESRLIAKSIGDDVLSGTINQGAPISMRATKIVGSSMLDQIIEVVREGQARRAPVERVGDTVTSYFVPVITAISISTWIIWLALGETGSLPRAWLDVESGSWPYWSLQFSIAVFIIACPCGFGLAAPTAMFVGGGIAAKNGILAKGGGEAFQETSTLDIVVFDKTGTLTEGGKPSVTEWEHVQTSPPTEADSRLVPSLIKGIEEKSSHPIAGAVVRFLDDEDRVNIHLASVDELPGRGMKSLCNSDQYPGKSYMVLVGNETLMSENDIGLDASVVETLESWKVQGKSVVLVAIRITDVEASTLGKWALHVIAAVSDPVRQESGSVVQTLQKQGIDTWMISGDNETTARAVGRMVGIPSDKVIAGVLPEQKAEKIRYLQRSQARLGRHWLSRRQKSTGRATIAMVGDGVNDSPALAVADVGIAIGSGSDVAISSAHFVLMSSDLCAVVVLIQLSRVVFRRIKFNFGWALVYNMMALPIAAGALYSVTSNGSHVRLDPVWASLAMALSSISVVTSSLALKTGLPVVGFRKAGVGPARM</sequence>
<dbReference type="InterPro" id="IPR008250">
    <property type="entry name" value="ATPase_P-typ_transduc_dom_A_sf"/>
</dbReference>
<feature type="transmembrane region" description="Helical" evidence="10">
    <location>
        <begin position="1126"/>
        <end position="1147"/>
    </location>
</feature>
<dbReference type="PROSITE" id="PS01047">
    <property type="entry name" value="HMA_1"/>
    <property type="match status" value="1"/>
</dbReference>
<dbReference type="SFLD" id="SFLDG00002">
    <property type="entry name" value="C1.7:_P-type_atpase_like"/>
    <property type="match status" value="1"/>
</dbReference>
<evidence type="ECO:0000256" key="8">
    <source>
        <dbReference type="ARBA" id="ARBA00022989"/>
    </source>
</evidence>
<feature type="transmembrane region" description="Helical" evidence="10">
    <location>
        <begin position="1159"/>
        <end position="1179"/>
    </location>
</feature>
<dbReference type="SUPFAM" id="SSF81660">
    <property type="entry name" value="Metal cation-transporting ATPase, ATP-binding domain N"/>
    <property type="match status" value="1"/>
</dbReference>
<dbReference type="SUPFAM" id="SSF56784">
    <property type="entry name" value="HAD-like"/>
    <property type="match status" value="1"/>
</dbReference>
<evidence type="ECO:0000256" key="10">
    <source>
        <dbReference type="RuleBase" id="RU362081"/>
    </source>
</evidence>
<dbReference type="InterPro" id="IPR036412">
    <property type="entry name" value="HAD-like_sf"/>
</dbReference>
<feature type="transmembrane region" description="Helical" evidence="10">
    <location>
        <begin position="528"/>
        <end position="548"/>
    </location>
</feature>
<dbReference type="PROSITE" id="PS50846">
    <property type="entry name" value="HMA_2"/>
    <property type="match status" value="2"/>
</dbReference>
<protein>
    <recommendedName>
        <fullName evidence="12">HMA domain-containing protein</fullName>
    </recommendedName>
</protein>
<dbReference type="InterPro" id="IPR017969">
    <property type="entry name" value="Heavy-metal-associated_CS"/>
</dbReference>
<evidence type="ECO:0000256" key="11">
    <source>
        <dbReference type="SAM" id="MobiDB-lite"/>
    </source>
</evidence>
<evidence type="ECO:0000313" key="14">
    <source>
        <dbReference type="Proteomes" id="UP000799766"/>
    </source>
</evidence>
<evidence type="ECO:0000256" key="2">
    <source>
        <dbReference type="ARBA" id="ARBA00006024"/>
    </source>
</evidence>
<feature type="domain" description="HMA" evidence="12">
    <location>
        <begin position="4"/>
        <end position="70"/>
    </location>
</feature>
<dbReference type="Pfam" id="PF00403">
    <property type="entry name" value="HMA"/>
    <property type="match status" value="3"/>
</dbReference>
<dbReference type="GO" id="GO:0043682">
    <property type="term" value="F:P-type divalent copper transporter activity"/>
    <property type="evidence" value="ECO:0007669"/>
    <property type="project" value="TreeGrafter"/>
</dbReference>
<dbReference type="PRINTS" id="PR00119">
    <property type="entry name" value="CATATPASE"/>
</dbReference>
<dbReference type="InterPro" id="IPR044492">
    <property type="entry name" value="P_typ_ATPase_HD_dom"/>
</dbReference>
<feature type="region of interest" description="Disordered" evidence="11">
    <location>
        <begin position="98"/>
        <end position="145"/>
    </location>
</feature>
<dbReference type="GO" id="GO:0005507">
    <property type="term" value="F:copper ion binding"/>
    <property type="evidence" value="ECO:0007669"/>
    <property type="project" value="TreeGrafter"/>
</dbReference>
<keyword evidence="6 10" id="KW-0067">ATP-binding</keyword>
<keyword evidence="8 10" id="KW-1133">Transmembrane helix</keyword>
<name>A0A6A6NMV4_9PEZI</name>
<evidence type="ECO:0000256" key="7">
    <source>
        <dbReference type="ARBA" id="ARBA00022967"/>
    </source>
</evidence>
<dbReference type="GO" id="GO:0005524">
    <property type="term" value="F:ATP binding"/>
    <property type="evidence" value="ECO:0007669"/>
    <property type="project" value="UniProtKB-UniRule"/>
</dbReference>
<feature type="transmembrane region" description="Helical" evidence="10">
    <location>
        <begin position="563"/>
        <end position="582"/>
    </location>
</feature>
<gene>
    <name evidence="13" type="ORF">BDY21DRAFT_358388</name>
</gene>
<feature type="transmembrane region" description="Helical" evidence="10">
    <location>
        <begin position="724"/>
        <end position="746"/>
    </location>
</feature>
<feature type="transmembrane region" description="Helical" evidence="10">
    <location>
        <begin position="766"/>
        <end position="788"/>
    </location>
</feature>
<evidence type="ECO:0000256" key="5">
    <source>
        <dbReference type="ARBA" id="ARBA00022741"/>
    </source>
</evidence>
<dbReference type="InterPro" id="IPR036163">
    <property type="entry name" value="HMA_dom_sf"/>
</dbReference>
<dbReference type="InterPro" id="IPR018303">
    <property type="entry name" value="ATPase_P-typ_P_site"/>
</dbReference>
<dbReference type="SFLD" id="SFLDS00003">
    <property type="entry name" value="Haloacid_Dehalogenase"/>
    <property type="match status" value="1"/>
</dbReference>
<dbReference type="PANTHER" id="PTHR43520:SF32">
    <property type="entry name" value="COPPER RESISTANCE P-TYPE ATPASE (EUROFUNG)"/>
    <property type="match status" value="1"/>
</dbReference>
<dbReference type="AlphaFoldDB" id="A0A6A6NMV4"/>
<comment type="subcellular location">
    <subcellularLocation>
        <location evidence="1">Membrane</location>
        <topology evidence="1">Multi-pass membrane protein</topology>
    </subcellularLocation>
</comment>
<evidence type="ECO:0000313" key="13">
    <source>
        <dbReference type="EMBL" id="KAF2452674.1"/>
    </source>
</evidence>
<dbReference type="CDD" id="cd02094">
    <property type="entry name" value="P-type_ATPase_Cu-like"/>
    <property type="match status" value="1"/>
</dbReference>
<dbReference type="GO" id="GO:0016020">
    <property type="term" value="C:membrane"/>
    <property type="evidence" value="ECO:0007669"/>
    <property type="project" value="UniProtKB-SubCell"/>
</dbReference>
<organism evidence="13 14">
    <name type="scientific">Lineolata rhizophorae</name>
    <dbReference type="NCBI Taxonomy" id="578093"/>
    <lineage>
        <taxon>Eukaryota</taxon>
        <taxon>Fungi</taxon>
        <taxon>Dikarya</taxon>
        <taxon>Ascomycota</taxon>
        <taxon>Pezizomycotina</taxon>
        <taxon>Dothideomycetes</taxon>
        <taxon>Dothideomycetes incertae sedis</taxon>
        <taxon>Lineolatales</taxon>
        <taxon>Lineolataceae</taxon>
        <taxon>Lineolata</taxon>
    </lineage>
</organism>
<evidence type="ECO:0000256" key="1">
    <source>
        <dbReference type="ARBA" id="ARBA00004141"/>
    </source>
</evidence>
<dbReference type="SUPFAM" id="SSF81653">
    <property type="entry name" value="Calcium ATPase, transduction domain A"/>
    <property type="match status" value="1"/>
</dbReference>
<evidence type="ECO:0000256" key="3">
    <source>
        <dbReference type="ARBA" id="ARBA00022692"/>
    </source>
</evidence>
<dbReference type="InterPro" id="IPR023214">
    <property type="entry name" value="HAD_sf"/>
</dbReference>
<dbReference type="InterPro" id="IPR001757">
    <property type="entry name" value="P_typ_ATPase"/>
</dbReference>
<evidence type="ECO:0000256" key="4">
    <source>
        <dbReference type="ARBA" id="ARBA00022723"/>
    </source>
</evidence>
<dbReference type="PROSITE" id="PS00154">
    <property type="entry name" value="ATPASE_E1_E2"/>
    <property type="match status" value="1"/>
</dbReference>
<evidence type="ECO:0000259" key="12">
    <source>
        <dbReference type="PROSITE" id="PS50846"/>
    </source>
</evidence>
<keyword evidence="4 10" id="KW-0479">Metal-binding</keyword>
<dbReference type="GO" id="GO:0055070">
    <property type="term" value="P:copper ion homeostasis"/>
    <property type="evidence" value="ECO:0007669"/>
    <property type="project" value="TreeGrafter"/>
</dbReference>
<evidence type="ECO:0000256" key="6">
    <source>
        <dbReference type="ARBA" id="ARBA00022840"/>
    </source>
</evidence>
<dbReference type="Gene3D" id="3.40.1110.10">
    <property type="entry name" value="Calcium-transporting ATPase, cytoplasmic domain N"/>
    <property type="match status" value="1"/>
</dbReference>
<keyword evidence="9 10" id="KW-0472">Membrane</keyword>
<feature type="transmembrane region" description="Helical" evidence="10">
    <location>
        <begin position="429"/>
        <end position="456"/>
    </location>
</feature>
<evidence type="ECO:0000256" key="9">
    <source>
        <dbReference type="ARBA" id="ARBA00023136"/>
    </source>
</evidence>
<keyword evidence="14" id="KW-1185">Reference proteome</keyword>
<dbReference type="Gene3D" id="2.70.150.10">
    <property type="entry name" value="Calcium-transporting ATPase, cytoplasmic transduction domain A"/>
    <property type="match status" value="1"/>
</dbReference>
<dbReference type="InterPro" id="IPR027256">
    <property type="entry name" value="P-typ_ATPase_IB"/>
</dbReference>
<dbReference type="PANTHER" id="PTHR43520">
    <property type="entry name" value="ATP7, ISOFORM B"/>
    <property type="match status" value="1"/>
</dbReference>
<dbReference type="OrthoDB" id="432719at2759"/>
<dbReference type="SFLD" id="SFLDF00027">
    <property type="entry name" value="p-type_atpase"/>
    <property type="match status" value="1"/>
</dbReference>
<dbReference type="GO" id="GO:0016887">
    <property type="term" value="F:ATP hydrolysis activity"/>
    <property type="evidence" value="ECO:0007669"/>
    <property type="project" value="InterPro"/>
</dbReference>
<keyword evidence="3 10" id="KW-0812">Transmembrane</keyword>
<dbReference type="Pfam" id="PF00702">
    <property type="entry name" value="Hydrolase"/>
    <property type="match status" value="1"/>
</dbReference>
<proteinExistence type="inferred from homology"/>
<dbReference type="SUPFAM" id="SSF81665">
    <property type="entry name" value="Calcium ATPase, transmembrane domain M"/>
    <property type="match status" value="1"/>
</dbReference>
<dbReference type="NCBIfam" id="TIGR01494">
    <property type="entry name" value="ATPase_P-type"/>
    <property type="match status" value="1"/>
</dbReference>
<dbReference type="Gene3D" id="3.30.70.100">
    <property type="match status" value="3"/>
</dbReference>
<feature type="domain" description="HMA" evidence="12">
    <location>
        <begin position="166"/>
        <end position="231"/>
    </location>
</feature>
<feature type="transmembrane region" description="Helical" evidence="10">
    <location>
        <begin position="476"/>
        <end position="495"/>
    </location>
</feature>
<dbReference type="Pfam" id="PF00122">
    <property type="entry name" value="E1-E2_ATPase"/>
    <property type="match status" value="1"/>
</dbReference>
<reference evidence="13" key="1">
    <citation type="journal article" date="2020" name="Stud. Mycol.">
        <title>101 Dothideomycetes genomes: a test case for predicting lifestyles and emergence of pathogens.</title>
        <authorList>
            <person name="Haridas S."/>
            <person name="Albert R."/>
            <person name="Binder M."/>
            <person name="Bloem J."/>
            <person name="Labutti K."/>
            <person name="Salamov A."/>
            <person name="Andreopoulos B."/>
            <person name="Baker S."/>
            <person name="Barry K."/>
            <person name="Bills G."/>
            <person name="Bluhm B."/>
            <person name="Cannon C."/>
            <person name="Castanera R."/>
            <person name="Culley D."/>
            <person name="Daum C."/>
            <person name="Ezra D."/>
            <person name="Gonzalez J."/>
            <person name="Henrissat B."/>
            <person name="Kuo A."/>
            <person name="Liang C."/>
            <person name="Lipzen A."/>
            <person name="Lutzoni F."/>
            <person name="Magnuson J."/>
            <person name="Mondo S."/>
            <person name="Nolan M."/>
            <person name="Ohm R."/>
            <person name="Pangilinan J."/>
            <person name="Park H.-J."/>
            <person name="Ramirez L."/>
            <person name="Alfaro M."/>
            <person name="Sun H."/>
            <person name="Tritt A."/>
            <person name="Yoshinaga Y."/>
            <person name="Zwiers L.-H."/>
            <person name="Turgeon B."/>
            <person name="Goodwin S."/>
            <person name="Spatafora J."/>
            <person name="Crous P."/>
            <person name="Grigoriev I."/>
        </authorList>
    </citation>
    <scope>NUCLEOTIDE SEQUENCE</scope>
    <source>
        <strain evidence="13">ATCC 16933</strain>
    </source>
</reference>
<dbReference type="EMBL" id="MU001705">
    <property type="protein sequence ID" value="KAF2452674.1"/>
    <property type="molecule type" value="Genomic_DNA"/>
</dbReference>
<dbReference type="CDD" id="cd00371">
    <property type="entry name" value="HMA"/>
    <property type="match status" value="3"/>
</dbReference>
<keyword evidence="7" id="KW-1278">Translocase</keyword>
<feature type="compositionally biased region" description="Basic and acidic residues" evidence="11">
    <location>
        <begin position="101"/>
        <end position="136"/>
    </location>
</feature>
<dbReference type="InterPro" id="IPR023299">
    <property type="entry name" value="ATPase_P-typ_cyto_dom_N"/>
</dbReference>
<dbReference type="Gene3D" id="3.40.50.1000">
    <property type="entry name" value="HAD superfamily/HAD-like"/>
    <property type="match status" value="1"/>
</dbReference>
<dbReference type="InterPro" id="IPR006121">
    <property type="entry name" value="HMA_dom"/>
</dbReference>
<dbReference type="InterPro" id="IPR059000">
    <property type="entry name" value="ATPase_P-type_domA"/>
</dbReference>
<dbReference type="NCBIfam" id="TIGR01525">
    <property type="entry name" value="ATPase-IB_hvy"/>
    <property type="match status" value="1"/>
</dbReference>
<dbReference type="SUPFAM" id="SSF55008">
    <property type="entry name" value="HMA, heavy metal-associated domain"/>
    <property type="match status" value="3"/>
</dbReference>
<dbReference type="InterPro" id="IPR023298">
    <property type="entry name" value="ATPase_P-typ_TM_dom_sf"/>
</dbReference>
<keyword evidence="5 10" id="KW-0547">Nucleotide-binding</keyword>
<dbReference type="Proteomes" id="UP000799766">
    <property type="component" value="Unassembled WGS sequence"/>
</dbReference>
<accession>A0A6A6NMV4</accession>